<evidence type="ECO:0000313" key="3">
    <source>
        <dbReference type="Proteomes" id="UP000033772"/>
    </source>
</evidence>
<sequence>MSEKSTGDEAPEPVQPTAEQPAAEQPAEQPAAQPAPVAYAPPAFGPPTAAPVAPKAPRKKLSERIFGWKSVAVAAAAGLVLGGGVATGVAAVVVGGGDDQGQRELGRRGGGPMPYGQLPEGGQLPDFGQGGGGPGGFDQQQVRPDGSSSEGQSS</sequence>
<dbReference type="STRING" id="1844.UG56_009890"/>
<proteinExistence type="predicted"/>
<feature type="region of interest" description="Disordered" evidence="1">
    <location>
        <begin position="96"/>
        <end position="154"/>
    </location>
</feature>
<gene>
    <name evidence="2" type="ORF">UG56_009890</name>
</gene>
<organism evidence="2 3">
    <name type="scientific">Nocardioides luteus</name>
    <dbReference type="NCBI Taxonomy" id="1844"/>
    <lineage>
        <taxon>Bacteria</taxon>
        <taxon>Bacillati</taxon>
        <taxon>Actinomycetota</taxon>
        <taxon>Actinomycetes</taxon>
        <taxon>Propionibacteriales</taxon>
        <taxon>Nocardioidaceae</taxon>
        <taxon>Nocardioides</taxon>
    </lineage>
</organism>
<dbReference type="Proteomes" id="UP000033772">
    <property type="component" value="Unassembled WGS sequence"/>
</dbReference>
<protein>
    <submittedName>
        <fullName evidence="2">Uncharacterized protein</fullName>
    </submittedName>
</protein>
<name>A0A1J4N6C9_9ACTN</name>
<feature type="compositionally biased region" description="Low complexity" evidence="1">
    <location>
        <begin position="15"/>
        <end position="42"/>
    </location>
</feature>
<dbReference type="EMBL" id="JZDQ02000011">
    <property type="protein sequence ID" value="OIJ27075.1"/>
    <property type="molecule type" value="Genomic_DNA"/>
</dbReference>
<dbReference type="AlphaFoldDB" id="A0A1J4N6C9"/>
<accession>A0A1J4N6C9</accession>
<dbReference type="RefSeq" id="WP_071326998.1">
    <property type="nucleotide sequence ID" value="NZ_JZDQ02000011.1"/>
</dbReference>
<evidence type="ECO:0000256" key="1">
    <source>
        <dbReference type="SAM" id="MobiDB-lite"/>
    </source>
</evidence>
<keyword evidence="3" id="KW-1185">Reference proteome</keyword>
<reference evidence="2" key="1">
    <citation type="submission" date="2016-10" db="EMBL/GenBank/DDBJ databases">
        <title>Draft Genome Sequence of Nocardioides luteus Strain BAFB, an Alkane-Degrading Bacterium Isolated from JP-7 Polluted Soil.</title>
        <authorList>
            <person name="Brown L."/>
            <person name="Ruiz O.N."/>
            <person name="Gunasekera T."/>
        </authorList>
    </citation>
    <scope>NUCLEOTIDE SEQUENCE [LARGE SCALE GENOMIC DNA]</scope>
    <source>
        <strain evidence="2">BAFB</strain>
    </source>
</reference>
<feature type="region of interest" description="Disordered" evidence="1">
    <location>
        <begin position="1"/>
        <end position="60"/>
    </location>
</feature>
<evidence type="ECO:0000313" key="2">
    <source>
        <dbReference type="EMBL" id="OIJ27075.1"/>
    </source>
</evidence>
<comment type="caution">
    <text evidence="2">The sequence shown here is derived from an EMBL/GenBank/DDBJ whole genome shotgun (WGS) entry which is preliminary data.</text>
</comment>